<dbReference type="InterPro" id="IPR014017">
    <property type="entry name" value="DNA_helicase_UvrD-like_C"/>
</dbReference>
<keyword evidence="4" id="KW-0067">ATP-binding</keyword>
<dbReference type="Proteomes" id="UP000010988">
    <property type="component" value="Unassembled WGS sequence"/>
</dbReference>
<sequence>MALLRLISEHHRAGRSVAVFSRRRRGFHVVEANGITKTFDEFGKYGEYLSKVLKLPPGTVRFSSTHGFKGQESEAVILLSADERNYPSIHPHWFLSTMFGDTIPTITEAGRRLFYVGVSRPKVHLDIVIFGENPSPFWTDAMPAGIKATPWGNIPQVALGAAIASIVELRVYNAQVEHFDVVRSQLKASGFRYHGDEKRWWRHFDVEHFDTQIVLSSPWANEPGIRIEAWHGDATIWQHRGPERRTPTNFNSAW</sequence>
<evidence type="ECO:0000313" key="7">
    <source>
        <dbReference type="Proteomes" id="UP000010988"/>
    </source>
</evidence>
<dbReference type="GO" id="GO:0005524">
    <property type="term" value="F:ATP binding"/>
    <property type="evidence" value="ECO:0007669"/>
    <property type="project" value="UniProtKB-KW"/>
</dbReference>
<dbReference type="AlphaFoldDB" id="L7KLR4"/>
<evidence type="ECO:0000256" key="2">
    <source>
        <dbReference type="ARBA" id="ARBA00022801"/>
    </source>
</evidence>
<organism evidence="6 7">
    <name type="scientific">Gordonia aichiensis NBRC 108223</name>
    <dbReference type="NCBI Taxonomy" id="1220583"/>
    <lineage>
        <taxon>Bacteria</taxon>
        <taxon>Bacillati</taxon>
        <taxon>Actinomycetota</taxon>
        <taxon>Actinomycetes</taxon>
        <taxon>Mycobacteriales</taxon>
        <taxon>Gordoniaceae</taxon>
        <taxon>Gordonia</taxon>
    </lineage>
</organism>
<dbReference type="GO" id="GO:0016787">
    <property type="term" value="F:hydrolase activity"/>
    <property type="evidence" value="ECO:0007669"/>
    <property type="project" value="UniProtKB-KW"/>
</dbReference>
<proteinExistence type="predicted"/>
<keyword evidence="7" id="KW-1185">Reference proteome</keyword>
<dbReference type="Gene3D" id="3.40.50.300">
    <property type="entry name" value="P-loop containing nucleotide triphosphate hydrolases"/>
    <property type="match status" value="1"/>
</dbReference>
<keyword evidence="1" id="KW-0547">Nucleotide-binding</keyword>
<evidence type="ECO:0000256" key="3">
    <source>
        <dbReference type="ARBA" id="ARBA00022806"/>
    </source>
</evidence>
<dbReference type="SUPFAM" id="SSF52540">
    <property type="entry name" value="P-loop containing nucleoside triphosphate hydrolases"/>
    <property type="match status" value="1"/>
</dbReference>
<reference evidence="6 7" key="1">
    <citation type="submission" date="2012-12" db="EMBL/GenBank/DDBJ databases">
        <title>Whole genome shotgun sequence of Gordonia aichiensis NBRC 108223.</title>
        <authorList>
            <person name="Isaki-Nakamura S."/>
            <person name="Hosoyama A."/>
            <person name="Tsuchikane K."/>
            <person name="Ando Y."/>
            <person name="Baba S."/>
            <person name="Ohji S."/>
            <person name="Hamada M."/>
            <person name="Tamura T."/>
            <person name="Yamazoe A."/>
            <person name="Yamazaki S."/>
            <person name="Fujita N."/>
        </authorList>
    </citation>
    <scope>NUCLEOTIDE SEQUENCE [LARGE SCALE GENOMIC DNA]</scope>
    <source>
        <strain evidence="6 7">NBRC 108223</strain>
    </source>
</reference>
<keyword evidence="2" id="KW-0378">Hydrolase</keyword>
<dbReference type="EMBL" id="BANR01000015">
    <property type="protein sequence ID" value="GAC49544.1"/>
    <property type="molecule type" value="Genomic_DNA"/>
</dbReference>
<dbReference type="eggNOG" id="COG0210">
    <property type="taxonomic scope" value="Bacteria"/>
</dbReference>
<feature type="domain" description="UvrD-like helicase C-terminal" evidence="5">
    <location>
        <begin position="59"/>
        <end position="128"/>
    </location>
</feature>
<dbReference type="Pfam" id="PF13361">
    <property type="entry name" value="UvrD_C"/>
    <property type="match status" value="1"/>
</dbReference>
<keyword evidence="3" id="KW-0347">Helicase</keyword>
<evidence type="ECO:0000313" key="6">
    <source>
        <dbReference type="EMBL" id="GAC49544.1"/>
    </source>
</evidence>
<comment type="caution">
    <text evidence="6">The sequence shown here is derived from an EMBL/GenBank/DDBJ whole genome shotgun (WGS) entry which is preliminary data.</text>
</comment>
<evidence type="ECO:0000259" key="5">
    <source>
        <dbReference type="Pfam" id="PF13361"/>
    </source>
</evidence>
<gene>
    <name evidence="6" type="ORF">GOACH_15_00360</name>
</gene>
<dbReference type="STRING" id="1220583.GOACH_15_00360"/>
<evidence type="ECO:0000256" key="1">
    <source>
        <dbReference type="ARBA" id="ARBA00022741"/>
    </source>
</evidence>
<dbReference type="GO" id="GO:0004386">
    <property type="term" value="F:helicase activity"/>
    <property type="evidence" value="ECO:0007669"/>
    <property type="project" value="UniProtKB-KW"/>
</dbReference>
<evidence type="ECO:0000256" key="4">
    <source>
        <dbReference type="ARBA" id="ARBA00022840"/>
    </source>
</evidence>
<dbReference type="InterPro" id="IPR027417">
    <property type="entry name" value="P-loop_NTPase"/>
</dbReference>
<name>L7KLR4_9ACTN</name>
<protein>
    <recommendedName>
        <fullName evidence="5">UvrD-like helicase C-terminal domain-containing protein</fullName>
    </recommendedName>
</protein>
<accession>L7KLR4</accession>